<dbReference type="EMBL" id="DF968089">
    <property type="protein sequence ID" value="GAP04908.1"/>
    <property type="molecule type" value="Genomic_DNA"/>
</dbReference>
<dbReference type="SMART" id="SM00388">
    <property type="entry name" value="HisKA"/>
    <property type="match status" value="1"/>
</dbReference>
<keyword evidence="10" id="KW-0812">Transmembrane</keyword>
<dbReference type="FunFam" id="1.10.287.130:FF:000001">
    <property type="entry name" value="Two-component sensor histidine kinase"/>
    <property type="match status" value="1"/>
</dbReference>
<dbReference type="InterPro" id="IPR036890">
    <property type="entry name" value="HATPase_C_sf"/>
</dbReference>
<dbReference type="PANTHER" id="PTHR45453">
    <property type="entry name" value="PHOSPHATE REGULON SENSOR PROTEIN PHOR"/>
    <property type="match status" value="1"/>
</dbReference>
<sequence length="375" mass="42402">MVKKSTILAQTVLSLLLATLTSFGLAWALAFDLLKDKMNWSARESWPFFYIVWLLLLIIWLVPLWRRSRERLLLLNLTKRLYTLANHPDLDYKTDGNDESDLPENQEKRQLPTYSNQARQLTALVDRVVAEFNLAHEEQLAVEKSKDEMMTNISHDLRTPLTAIIGYLGLVVTPNSPLSEEDQAKYLKTAYHKSNQMKTLVEDLFEFAKLQTTQVSLNITDFSLGDLFDQVLANYAMEAENRHLRFATNLDPRVIVMAGDSDKLARVLINLVENALKYGQGASFIKLTGQVKENGLVEIRVINDGPAIPASSANHIFERFYRVEESRNNKTGGTGLGLAIVKGIIDQHNGHVKVESDETATAFVMTLPLKQVKEE</sequence>
<dbReference type="GO" id="GO:0005886">
    <property type="term" value="C:plasma membrane"/>
    <property type="evidence" value="ECO:0007669"/>
    <property type="project" value="TreeGrafter"/>
</dbReference>
<dbReference type="Proteomes" id="UP000064514">
    <property type="component" value="Unassembled WGS sequence"/>
</dbReference>
<dbReference type="EC" id="2.7.13.3" evidence="3"/>
<evidence type="ECO:0000256" key="10">
    <source>
        <dbReference type="SAM" id="Phobius"/>
    </source>
</evidence>
<dbReference type="PANTHER" id="PTHR45453:SF1">
    <property type="entry name" value="PHOSPHATE REGULON SENSOR PROTEIN PHOR"/>
    <property type="match status" value="1"/>
</dbReference>
<proteinExistence type="predicted"/>
<protein>
    <recommendedName>
        <fullName evidence="3">histidine kinase</fullName>
        <ecNumber evidence="3">2.7.13.3</ecNumber>
    </recommendedName>
</protein>
<evidence type="ECO:0000256" key="3">
    <source>
        <dbReference type="ARBA" id="ARBA00012438"/>
    </source>
</evidence>
<dbReference type="FunFam" id="3.30.565.10:FF:000006">
    <property type="entry name" value="Sensor histidine kinase WalK"/>
    <property type="match status" value="1"/>
</dbReference>
<dbReference type="Gene3D" id="3.30.565.10">
    <property type="entry name" value="Histidine kinase-like ATPase, C-terminal domain"/>
    <property type="match status" value="1"/>
</dbReference>
<dbReference type="SUPFAM" id="SSF55874">
    <property type="entry name" value="ATPase domain of HSP90 chaperone/DNA topoisomerase II/histidine kinase"/>
    <property type="match status" value="1"/>
</dbReference>
<dbReference type="InterPro" id="IPR004358">
    <property type="entry name" value="Sig_transdc_His_kin-like_C"/>
</dbReference>
<dbReference type="Pfam" id="PF02518">
    <property type="entry name" value="HATPase_c"/>
    <property type="match status" value="1"/>
</dbReference>
<gene>
    <name evidence="12" type="ORF">FTRO_0120140</name>
</gene>
<dbReference type="InterPro" id="IPR050351">
    <property type="entry name" value="BphY/WalK/GraS-like"/>
</dbReference>
<feature type="domain" description="Histidine kinase" evidence="11">
    <location>
        <begin position="152"/>
        <end position="371"/>
    </location>
</feature>
<evidence type="ECO:0000256" key="4">
    <source>
        <dbReference type="ARBA" id="ARBA00022553"/>
    </source>
</evidence>
<evidence type="ECO:0000313" key="12">
    <source>
        <dbReference type="EMBL" id="GAP04908.1"/>
    </source>
</evidence>
<evidence type="ECO:0000259" key="11">
    <source>
        <dbReference type="PROSITE" id="PS50109"/>
    </source>
</evidence>
<dbReference type="GO" id="GO:0016036">
    <property type="term" value="P:cellular response to phosphate starvation"/>
    <property type="evidence" value="ECO:0007669"/>
    <property type="project" value="TreeGrafter"/>
</dbReference>
<dbReference type="PROSITE" id="PS50109">
    <property type="entry name" value="HIS_KIN"/>
    <property type="match status" value="1"/>
</dbReference>
<reference evidence="12" key="1">
    <citation type="journal article" date="2015" name="BMC Genomics">
        <title>Comparative genomics of Fructobacillus spp. and Leuconostoc spp. reveals niche-specific evolution of Fructobacillus spp.</title>
        <authorList>
            <person name="Endo A."/>
            <person name="Tanizawa Y."/>
            <person name="Tanaka N."/>
            <person name="Maeno S."/>
            <person name="Kumar H."/>
            <person name="Shiwa Y."/>
            <person name="Okada S."/>
            <person name="Yoshikawa H."/>
            <person name="Dicks L."/>
            <person name="Nakagawa J."/>
            <person name="Arita M."/>
        </authorList>
    </citation>
    <scope>NUCLEOTIDE SEQUENCE [LARGE SCALE GENOMIC DNA]</scope>
    <source>
        <strain evidence="12">F214-1</strain>
    </source>
</reference>
<name>A0A3F3HBP6_9LACO</name>
<evidence type="ECO:0000256" key="6">
    <source>
        <dbReference type="ARBA" id="ARBA00022777"/>
    </source>
</evidence>
<dbReference type="CDD" id="cd00082">
    <property type="entry name" value="HisKA"/>
    <property type="match status" value="1"/>
</dbReference>
<dbReference type="GO" id="GO:0000155">
    <property type="term" value="F:phosphorelay sensor kinase activity"/>
    <property type="evidence" value="ECO:0007669"/>
    <property type="project" value="InterPro"/>
</dbReference>
<comment type="catalytic activity">
    <reaction evidence="1">
        <text>ATP + protein L-histidine = ADP + protein N-phospho-L-histidine.</text>
        <dbReference type="EC" id="2.7.13.3"/>
    </reaction>
</comment>
<dbReference type="InterPro" id="IPR003661">
    <property type="entry name" value="HisK_dim/P_dom"/>
</dbReference>
<feature type="region of interest" description="Disordered" evidence="9">
    <location>
        <begin position="92"/>
        <end position="113"/>
    </location>
</feature>
<dbReference type="InterPro" id="IPR036097">
    <property type="entry name" value="HisK_dim/P_sf"/>
</dbReference>
<organism evidence="12">
    <name type="scientific">Fructobacillus tropaeoli</name>
    <dbReference type="NCBI Taxonomy" id="709323"/>
    <lineage>
        <taxon>Bacteria</taxon>
        <taxon>Bacillati</taxon>
        <taxon>Bacillota</taxon>
        <taxon>Bacilli</taxon>
        <taxon>Lactobacillales</taxon>
        <taxon>Lactobacillaceae</taxon>
        <taxon>Fructobacillus</taxon>
    </lineage>
</organism>
<dbReference type="GO" id="GO:0004721">
    <property type="term" value="F:phosphoprotein phosphatase activity"/>
    <property type="evidence" value="ECO:0007669"/>
    <property type="project" value="TreeGrafter"/>
</dbReference>
<comment type="subcellular location">
    <subcellularLocation>
        <location evidence="2">Membrane</location>
    </subcellularLocation>
</comment>
<accession>A0A3F3HBP6</accession>
<keyword evidence="10" id="KW-1133">Transmembrane helix</keyword>
<keyword evidence="4" id="KW-0597">Phosphoprotein</keyword>
<keyword evidence="5" id="KW-0808">Transferase</keyword>
<dbReference type="Pfam" id="PF00512">
    <property type="entry name" value="HisKA"/>
    <property type="match status" value="1"/>
</dbReference>
<dbReference type="AlphaFoldDB" id="A0A3F3HBP6"/>
<dbReference type="SUPFAM" id="SSF47384">
    <property type="entry name" value="Homodimeric domain of signal transducing histidine kinase"/>
    <property type="match status" value="1"/>
</dbReference>
<evidence type="ECO:0000256" key="2">
    <source>
        <dbReference type="ARBA" id="ARBA00004370"/>
    </source>
</evidence>
<keyword evidence="6 12" id="KW-0418">Kinase</keyword>
<feature type="transmembrane region" description="Helical" evidence="10">
    <location>
        <begin position="46"/>
        <end position="65"/>
    </location>
</feature>
<dbReference type="PRINTS" id="PR00344">
    <property type="entry name" value="BCTRLSENSOR"/>
</dbReference>
<keyword evidence="7" id="KW-0902">Two-component regulatory system</keyword>
<evidence type="ECO:0000256" key="5">
    <source>
        <dbReference type="ARBA" id="ARBA00022679"/>
    </source>
</evidence>
<evidence type="ECO:0000256" key="1">
    <source>
        <dbReference type="ARBA" id="ARBA00000085"/>
    </source>
</evidence>
<dbReference type="InterPro" id="IPR005467">
    <property type="entry name" value="His_kinase_dom"/>
</dbReference>
<evidence type="ECO:0000256" key="8">
    <source>
        <dbReference type="ARBA" id="ARBA00023136"/>
    </source>
</evidence>
<dbReference type="SMART" id="SM00387">
    <property type="entry name" value="HATPase_c"/>
    <property type="match status" value="1"/>
</dbReference>
<keyword evidence="8 10" id="KW-0472">Membrane</keyword>
<dbReference type="CDD" id="cd00075">
    <property type="entry name" value="HATPase"/>
    <property type="match status" value="1"/>
</dbReference>
<dbReference type="InterPro" id="IPR003594">
    <property type="entry name" value="HATPase_dom"/>
</dbReference>
<evidence type="ECO:0000256" key="7">
    <source>
        <dbReference type="ARBA" id="ARBA00023012"/>
    </source>
</evidence>
<dbReference type="STRING" id="709323.GCA_001047135_01475"/>
<dbReference type="Gene3D" id="1.10.287.130">
    <property type="match status" value="1"/>
</dbReference>
<evidence type="ECO:0000256" key="9">
    <source>
        <dbReference type="SAM" id="MobiDB-lite"/>
    </source>
</evidence>
<dbReference type="RefSeq" id="WP_059394245.1">
    <property type="nucleotide sequence ID" value="NZ_DF968089.1"/>
</dbReference>